<dbReference type="AlphaFoldDB" id="A0A4R0U2L8"/>
<dbReference type="InterPro" id="IPR001387">
    <property type="entry name" value="Cro/C1-type_HTH"/>
</dbReference>
<dbReference type="Proteomes" id="UP000292751">
    <property type="component" value="Unassembled WGS sequence"/>
</dbReference>
<evidence type="ECO:0000259" key="1">
    <source>
        <dbReference type="Pfam" id="PF01381"/>
    </source>
</evidence>
<dbReference type="InterPro" id="IPR010982">
    <property type="entry name" value="Lambda_DNA-bd_dom_sf"/>
</dbReference>
<dbReference type="Gene3D" id="1.10.260.40">
    <property type="entry name" value="lambda repressor-like DNA-binding domains"/>
    <property type="match status" value="1"/>
</dbReference>
<dbReference type="RefSeq" id="WP_117777883.1">
    <property type="nucleotide sequence ID" value="NZ_SHRX01000012.1"/>
</dbReference>
<evidence type="ECO:0000313" key="2">
    <source>
        <dbReference type="EMBL" id="TCE99262.1"/>
    </source>
</evidence>
<dbReference type="CDD" id="cd00093">
    <property type="entry name" value="HTH_XRE"/>
    <property type="match status" value="1"/>
</dbReference>
<comment type="caution">
    <text evidence="2">The sequence shown here is derived from an EMBL/GenBank/DDBJ whole genome shotgun (WGS) entry which is preliminary data.</text>
</comment>
<dbReference type="GO" id="GO:0003677">
    <property type="term" value="F:DNA binding"/>
    <property type="evidence" value="ECO:0007669"/>
    <property type="project" value="InterPro"/>
</dbReference>
<reference evidence="2 3" key="1">
    <citation type="journal article" date="2018" name="Sci. Rep.">
        <title>Genomic diversity and distribution of Bifidobacterium longum subsp. longum across the human lifespan.</title>
        <authorList>
            <person name="Odamaki T."/>
            <person name="Bottacini F."/>
            <person name="Kato K."/>
            <person name="Mitsuyama E."/>
            <person name="Yoshida K."/>
            <person name="Horigome A."/>
            <person name="Xiao J.Z."/>
            <person name="van Sinderen D."/>
        </authorList>
    </citation>
    <scope>NUCLEOTIDE SEQUENCE [LARGE SCALE GENOMIC DNA]</scope>
    <source>
        <strain evidence="2 3">MCC10076</strain>
    </source>
</reference>
<feature type="domain" description="HTH cro/C1-type" evidence="1">
    <location>
        <begin position="9"/>
        <end position="55"/>
    </location>
</feature>
<sequence>MDYRELQDSKNLDNQQLADKIGIPRTTVSKYKNGHLDTKNMTLEMAVKWLRALGRRKMANDLSEMFALAEAPSESKENTSES</sequence>
<dbReference type="SUPFAM" id="SSF47413">
    <property type="entry name" value="lambda repressor-like DNA-binding domains"/>
    <property type="match status" value="1"/>
</dbReference>
<protein>
    <recommendedName>
        <fullName evidence="1">HTH cro/C1-type domain-containing protein</fullName>
    </recommendedName>
</protein>
<accession>A0A4R0U2L8</accession>
<proteinExistence type="predicted"/>
<organism evidence="2 3">
    <name type="scientific">Bifidobacterium longum subsp. longum</name>
    <dbReference type="NCBI Taxonomy" id="1679"/>
    <lineage>
        <taxon>Bacteria</taxon>
        <taxon>Bacillati</taxon>
        <taxon>Actinomycetota</taxon>
        <taxon>Actinomycetes</taxon>
        <taxon>Bifidobacteriales</taxon>
        <taxon>Bifidobacteriaceae</taxon>
        <taxon>Bifidobacterium</taxon>
    </lineage>
</organism>
<dbReference type="EMBL" id="SHRX01000012">
    <property type="protein sequence ID" value="TCE99262.1"/>
    <property type="molecule type" value="Genomic_DNA"/>
</dbReference>
<gene>
    <name evidence="2" type="ORF">MCC10076_0895</name>
</gene>
<evidence type="ECO:0000313" key="3">
    <source>
        <dbReference type="Proteomes" id="UP000292751"/>
    </source>
</evidence>
<dbReference type="Pfam" id="PF01381">
    <property type="entry name" value="HTH_3"/>
    <property type="match status" value="1"/>
</dbReference>
<name>A0A4R0U2L8_BIFLL</name>